<dbReference type="RefSeq" id="WP_187241337.1">
    <property type="nucleotide sequence ID" value="NZ_BAAAOK010000011.1"/>
</dbReference>
<keyword evidence="4" id="KW-1185">Reference proteome</keyword>
<dbReference type="PANTHER" id="PTHR34351">
    <property type="entry name" value="SLR1927 PROTEIN-RELATED"/>
    <property type="match status" value="1"/>
</dbReference>
<accession>A0ABR7LHT0</accession>
<dbReference type="PANTHER" id="PTHR34351:SF2">
    <property type="entry name" value="DUF58 DOMAIN-CONTAINING PROTEIN"/>
    <property type="match status" value="1"/>
</dbReference>
<organism evidence="3 4">
    <name type="scientific">Actinomadura alba</name>
    <dbReference type="NCBI Taxonomy" id="406431"/>
    <lineage>
        <taxon>Bacteria</taxon>
        <taxon>Bacillati</taxon>
        <taxon>Actinomycetota</taxon>
        <taxon>Actinomycetes</taxon>
        <taxon>Streptosporangiales</taxon>
        <taxon>Thermomonosporaceae</taxon>
        <taxon>Actinomadura</taxon>
    </lineage>
</organism>
<dbReference type="EMBL" id="JABVEC010000001">
    <property type="protein sequence ID" value="MBC6464419.1"/>
    <property type="molecule type" value="Genomic_DNA"/>
</dbReference>
<feature type="transmembrane region" description="Helical" evidence="2">
    <location>
        <begin position="28"/>
        <end position="48"/>
    </location>
</feature>
<comment type="caution">
    <text evidence="3">The sequence shown here is derived from an EMBL/GenBank/DDBJ whole genome shotgun (WGS) entry which is preliminary data.</text>
</comment>
<sequence>MSRVAVWLAAALGLAVCAATVVSLTLFALAVGLVVVVASAALTVTVAARRVTVTRSLDEREVLEDEPLLLSFGVHGIGGLPVRLEVLFGDETGDEHWVPLEEFGGTMPFIVGRRGAYRLDPTPLRLVDFFGIFRRTVFAGELEPVLVLPTPDTGAHVLVPPGAPAEDIDPDGLRPYVPGSPVSRIHWASLARGGDLHERRFASPPAGLPLVIVETAGADDPAKVDWVARAAAGCVLRLTRSGGCKVMLPGDKAATEVTDAGARHAVHRRLAGLEVAPAGAASRMPGAGQSSIVRFPAGLVVPPRPPLPSGLVPMPATAVQPGPAEQGWNRQDPGVSAVGGLAGDEPAQERLDWGEPVRARSVQRKKAS</sequence>
<protein>
    <submittedName>
        <fullName evidence="3">DUF58 domain-containing protein</fullName>
    </submittedName>
</protein>
<evidence type="ECO:0000256" key="2">
    <source>
        <dbReference type="SAM" id="Phobius"/>
    </source>
</evidence>
<keyword evidence="2" id="KW-1133">Transmembrane helix</keyword>
<gene>
    <name evidence="3" type="ORF">HKK74_02755</name>
</gene>
<feature type="compositionally biased region" description="Basic and acidic residues" evidence="1">
    <location>
        <begin position="347"/>
        <end position="358"/>
    </location>
</feature>
<keyword evidence="2" id="KW-0472">Membrane</keyword>
<proteinExistence type="predicted"/>
<evidence type="ECO:0000313" key="4">
    <source>
        <dbReference type="Proteomes" id="UP000805614"/>
    </source>
</evidence>
<reference evidence="3 4" key="1">
    <citation type="submission" date="2020-06" db="EMBL/GenBank/DDBJ databases">
        <title>Actinomadura xiongansis sp. nov., isolated from soil of Baiyangdian.</title>
        <authorList>
            <person name="Zhang X."/>
        </authorList>
    </citation>
    <scope>NUCLEOTIDE SEQUENCE [LARGE SCALE GENOMIC DNA]</scope>
    <source>
        <strain evidence="3 4">HBUM206468</strain>
    </source>
</reference>
<name>A0ABR7LHT0_9ACTN</name>
<dbReference type="Proteomes" id="UP000805614">
    <property type="component" value="Unassembled WGS sequence"/>
</dbReference>
<evidence type="ECO:0000256" key="1">
    <source>
        <dbReference type="SAM" id="MobiDB-lite"/>
    </source>
</evidence>
<feature type="region of interest" description="Disordered" evidence="1">
    <location>
        <begin position="315"/>
        <end position="368"/>
    </location>
</feature>
<keyword evidence="2" id="KW-0812">Transmembrane</keyword>
<evidence type="ECO:0000313" key="3">
    <source>
        <dbReference type="EMBL" id="MBC6464419.1"/>
    </source>
</evidence>